<feature type="compositionally biased region" description="Polar residues" evidence="1">
    <location>
        <begin position="504"/>
        <end position="528"/>
    </location>
</feature>
<feature type="compositionally biased region" description="Acidic residues" evidence="1">
    <location>
        <begin position="1"/>
        <end position="17"/>
    </location>
</feature>
<evidence type="ECO:0000313" key="3">
    <source>
        <dbReference type="EMBL" id="KAJ4490040.1"/>
    </source>
</evidence>
<protein>
    <recommendedName>
        <fullName evidence="2">GmrSD restriction endonucleases N-terminal domain-containing protein</fullName>
    </recommendedName>
</protein>
<dbReference type="Proteomes" id="UP001150266">
    <property type="component" value="Unassembled WGS sequence"/>
</dbReference>
<gene>
    <name evidence="3" type="ORF">J3R30DRAFT_3693505</name>
</gene>
<accession>A0A9W9AVN5</accession>
<organism evidence="3 4">
    <name type="scientific">Lentinula aciculospora</name>
    <dbReference type="NCBI Taxonomy" id="153920"/>
    <lineage>
        <taxon>Eukaryota</taxon>
        <taxon>Fungi</taxon>
        <taxon>Dikarya</taxon>
        <taxon>Basidiomycota</taxon>
        <taxon>Agaricomycotina</taxon>
        <taxon>Agaricomycetes</taxon>
        <taxon>Agaricomycetidae</taxon>
        <taxon>Agaricales</taxon>
        <taxon>Marasmiineae</taxon>
        <taxon>Omphalotaceae</taxon>
        <taxon>Lentinula</taxon>
    </lineage>
</organism>
<dbReference type="EMBL" id="JAOTPV010000001">
    <property type="protein sequence ID" value="KAJ4490040.1"/>
    <property type="molecule type" value="Genomic_DNA"/>
</dbReference>
<reference evidence="3" key="1">
    <citation type="submission" date="2022-08" db="EMBL/GenBank/DDBJ databases">
        <title>A Global Phylogenomic Analysis of the Shiitake Genus Lentinula.</title>
        <authorList>
            <consortium name="DOE Joint Genome Institute"/>
            <person name="Sierra-Patev S."/>
            <person name="Min B."/>
            <person name="Naranjo-Ortiz M."/>
            <person name="Looney B."/>
            <person name="Konkel Z."/>
            <person name="Slot J.C."/>
            <person name="Sakamoto Y."/>
            <person name="Steenwyk J.L."/>
            <person name="Rokas A."/>
            <person name="Carro J."/>
            <person name="Camarero S."/>
            <person name="Ferreira P."/>
            <person name="Molpeceres G."/>
            <person name="Ruiz-Duenas F.J."/>
            <person name="Serrano A."/>
            <person name="Henrissat B."/>
            <person name="Drula E."/>
            <person name="Hughes K.W."/>
            <person name="Mata J.L."/>
            <person name="Ishikawa N.K."/>
            <person name="Vargas-Isla R."/>
            <person name="Ushijima S."/>
            <person name="Smith C.A."/>
            <person name="Ahrendt S."/>
            <person name="Andreopoulos W."/>
            <person name="He G."/>
            <person name="Labutti K."/>
            <person name="Lipzen A."/>
            <person name="Ng V."/>
            <person name="Riley R."/>
            <person name="Sandor L."/>
            <person name="Barry K."/>
            <person name="Martinez A.T."/>
            <person name="Xiao Y."/>
            <person name="Gibbons J.G."/>
            <person name="Terashima K."/>
            <person name="Grigoriev I.V."/>
            <person name="Hibbett D.S."/>
        </authorList>
    </citation>
    <scope>NUCLEOTIDE SEQUENCE</scope>
    <source>
        <strain evidence="3">JLM2183</strain>
    </source>
</reference>
<proteinExistence type="predicted"/>
<keyword evidence="4" id="KW-1185">Reference proteome</keyword>
<dbReference type="AlphaFoldDB" id="A0A9W9AVN5"/>
<dbReference type="PANTHER" id="PTHR39639:SF1">
    <property type="entry name" value="DUF262 DOMAIN-CONTAINING PROTEIN"/>
    <property type="match status" value="1"/>
</dbReference>
<sequence>MYEDEELSELSEEDELANDVQGSSVRHYRGANGGYNLQKALKPPRATTYTAQALYDQIHSSDIDLEPEYQRDVVWTRDKQTNLIDSILRNFYIPPIIFAVETHEDGWESKTCIDGKQRLTSIQRFMDGLIPHRDPHTGEKLWFRDDPSASSKSASKRKILPEKYRTMFSNKQVVCVEYSGLTDADERDIFQRVQLGMALTSAEKLQVINTPRTRFIRSLIEEFVSETTLGSPDIPWDKNRGSDFRCISQAVYLMDKWPTTKDAGALKNAGSLPLVEKWLINTSVDKKSSKSAGGDDDDYGAVPETFAKKVKETYSLMVRMTKSKDLATPFTSHHKVSPIEMICFSLLIYVHGILPSPNNKLDLAELSETIEDMRRDVRDQHKDIRMNDRVGKTMIEFIQSIGDAPRKKKESISAPVPSARTKGKRRRISEANIEEEEAEEEYQPRKRSFQSKISKPQTAVRSKPATAGVTPRADHLVKARAAKATSKSSRSAQRMSPPNPQRLPSPSTVSDTIVKSEPGSSESQTPMFISQPPMSQMLLPLSQMNLPPDLVQTLQLQYSQMNPMQLQAMLNNAMMVNPSQGISGMQGMGPTQ</sequence>
<evidence type="ECO:0000313" key="4">
    <source>
        <dbReference type="Proteomes" id="UP001150266"/>
    </source>
</evidence>
<feature type="region of interest" description="Disordered" evidence="1">
    <location>
        <begin position="1"/>
        <end position="27"/>
    </location>
</feature>
<feature type="compositionally biased region" description="Acidic residues" evidence="1">
    <location>
        <begin position="432"/>
        <end position="441"/>
    </location>
</feature>
<dbReference type="PANTHER" id="PTHR39639">
    <property type="entry name" value="CHROMOSOME 16, WHOLE GENOME SHOTGUN SEQUENCE"/>
    <property type="match status" value="1"/>
</dbReference>
<feature type="region of interest" description="Disordered" evidence="1">
    <location>
        <begin position="404"/>
        <end position="528"/>
    </location>
</feature>
<dbReference type="OrthoDB" id="5419821at2759"/>
<dbReference type="InterPro" id="IPR004919">
    <property type="entry name" value="GmrSD_N"/>
</dbReference>
<name>A0A9W9AVN5_9AGAR</name>
<evidence type="ECO:0000259" key="2">
    <source>
        <dbReference type="Pfam" id="PF03235"/>
    </source>
</evidence>
<comment type="caution">
    <text evidence="3">The sequence shown here is derived from an EMBL/GenBank/DDBJ whole genome shotgun (WGS) entry which is preliminary data.</text>
</comment>
<feature type="compositionally biased region" description="Polar residues" evidence="1">
    <location>
        <begin position="450"/>
        <end position="460"/>
    </location>
</feature>
<evidence type="ECO:0000256" key="1">
    <source>
        <dbReference type="SAM" id="MobiDB-lite"/>
    </source>
</evidence>
<feature type="domain" description="GmrSD restriction endonucleases N-terminal" evidence="2">
    <location>
        <begin position="57"/>
        <end position="189"/>
    </location>
</feature>
<feature type="compositionally biased region" description="Low complexity" evidence="1">
    <location>
        <begin position="482"/>
        <end position="494"/>
    </location>
</feature>
<dbReference type="Pfam" id="PF03235">
    <property type="entry name" value="GmrSD_N"/>
    <property type="match status" value="1"/>
</dbReference>